<reference evidence="1 2" key="2">
    <citation type="submission" date="2019-08" db="EMBL/GenBank/DDBJ databases">
        <title>Jejuicoccus antrihumi gen. nov., sp. nov., a new member of the family Dermacoccaceae isolated from a cave.</title>
        <authorList>
            <person name="Schumann P."/>
            <person name="Kim I.S."/>
        </authorList>
    </citation>
    <scope>NUCLEOTIDE SEQUENCE [LARGE SCALE GENOMIC DNA]</scope>
    <source>
        <strain evidence="1 2">C5-26</strain>
    </source>
</reference>
<dbReference type="AlphaFoldDB" id="A0A563DZV2"/>
<name>A0A563DZV2_9MICO</name>
<keyword evidence="1" id="KW-0238">DNA-binding</keyword>
<evidence type="ECO:0000313" key="2">
    <source>
        <dbReference type="Proteomes" id="UP000320244"/>
    </source>
</evidence>
<gene>
    <name evidence="1" type="ORF">FGL98_13170</name>
</gene>
<dbReference type="OrthoDB" id="9148135at2"/>
<dbReference type="GO" id="GO:0003677">
    <property type="term" value="F:DNA binding"/>
    <property type="evidence" value="ECO:0007669"/>
    <property type="project" value="UniProtKB-KW"/>
</dbReference>
<dbReference type="RefSeq" id="WP_146317237.1">
    <property type="nucleotide sequence ID" value="NZ_VCQV01000018.1"/>
</dbReference>
<organism evidence="1 2">
    <name type="scientific">Leekyejoonella antrihumi</name>
    <dbReference type="NCBI Taxonomy" id="1660198"/>
    <lineage>
        <taxon>Bacteria</taxon>
        <taxon>Bacillati</taxon>
        <taxon>Actinomycetota</taxon>
        <taxon>Actinomycetes</taxon>
        <taxon>Micrococcales</taxon>
        <taxon>Dermacoccaceae</taxon>
        <taxon>Leekyejoonella</taxon>
    </lineage>
</organism>
<evidence type="ECO:0000313" key="1">
    <source>
        <dbReference type="EMBL" id="TWP35531.1"/>
    </source>
</evidence>
<accession>A0A563DZV2</accession>
<dbReference type="Pfam" id="PF06224">
    <property type="entry name" value="AlkZ-like"/>
    <property type="match status" value="1"/>
</dbReference>
<keyword evidence="2" id="KW-1185">Reference proteome</keyword>
<dbReference type="Proteomes" id="UP000320244">
    <property type="component" value="Unassembled WGS sequence"/>
</dbReference>
<comment type="caution">
    <text evidence="1">The sequence shown here is derived from an EMBL/GenBank/DDBJ whole genome shotgun (WGS) entry which is preliminary data.</text>
</comment>
<sequence>MELEPDAAIANWAISYFRSHGPATLRDLLWWTGLRHKDVQPLWDDITGSLERLVVDGVDYYLDPATLPQCEALSRATTDPLLTVAFDEILLGFQARSAVLHPDHFEAVVPGRNGMFRPVVIDGGRAIGTWSRDRHTGMTVDPFHGVVSGKVARALPRLARNPPG</sequence>
<dbReference type="InterPro" id="IPR009351">
    <property type="entry name" value="AlkZ-like"/>
</dbReference>
<reference evidence="1 2" key="1">
    <citation type="submission" date="2019-05" db="EMBL/GenBank/DDBJ databases">
        <authorList>
            <person name="Lee S.D."/>
        </authorList>
    </citation>
    <scope>NUCLEOTIDE SEQUENCE [LARGE SCALE GENOMIC DNA]</scope>
    <source>
        <strain evidence="1 2">C5-26</strain>
    </source>
</reference>
<protein>
    <submittedName>
        <fullName evidence="1">Winged helix DNA-binding domain-containing protein</fullName>
    </submittedName>
</protein>
<dbReference type="EMBL" id="VCQV01000018">
    <property type="protein sequence ID" value="TWP35531.1"/>
    <property type="molecule type" value="Genomic_DNA"/>
</dbReference>
<dbReference type="PANTHER" id="PTHR38479:SF2">
    <property type="entry name" value="WINGED HELIX DNA-BINDING DOMAIN-CONTAINING PROTEIN"/>
    <property type="match status" value="1"/>
</dbReference>
<dbReference type="PANTHER" id="PTHR38479">
    <property type="entry name" value="LMO0824 PROTEIN"/>
    <property type="match status" value="1"/>
</dbReference>
<proteinExistence type="predicted"/>